<proteinExistence type="predicted"/>
<feature type="transmembrane region" description="Helical" evidence="1">
    <location>
        <begin position="444"/>
        <end position="462"/>
    </location>
</feature>
<feature type="transmembrane region" description="Helical" evidence="1">
    <location>
        <begin position="406"/>
        <end position="424"/>
    </location>
</feature>
<feature type="transmembrane region" description="Helical" evidence="1">
    <location>
        <begin position="548"/>
        <end position="566"/>
    </location>
</feature>
<dbReference type="Pfam" id="PF07937">
    <property type="entry name" value="DUF1686"/>
    <property type="match status" value="1"/>
</dbReference>
<evidence type="ECO:0000256" key="1">
    <source>
        <dbReference type="SAM" id="Phobius"/>
    </source>
</evidence>
<organism evidence="2 3">
    <name type="scientific">Encephalitozoon cuniculi (strain GB-M1)</name>
    <name type="common">Microsporidian parasite</name>
    <dbReference type="NCBI Taxonomy" id="284813"/>
    <lineage>
        <taxon>Eukaryota</taxon>
        <taxon>Fungi</taxon>
        <taxon>Fungi incertae sedis</taxon>
        <taxon>Microsporidia</taxon>
        <taxon>Unikaryonidae</taxon>
        <taxon>Encephalitozoon</taxon>
    </lineage>
</organism>
<protein>
    <submittedName>
        <fullName evidence="2">Uncharacterized protein</fullName>
    </submittedName>
</protein>
<dbReference type="GeneID" id="860494"/>
<feature type="transmembrane region" description="Helical" evidence="1">
    <location>
        <begin position="374"/>
        <end position="394"/>
    </location>
</feature>
<dbReference type="Proteomes" id="UP000000819">
    <property type="component" value="Chromosome IX"/>
</dbReference>
<dbReference type="HOGENOM" id="CLU_032735_0_0_1"/>
<dbReference type="KEGG" id="ecu:ECU09_1550"/>
<sequence>MKQLSATIEKILKRIDRELVEHTRLGSGLWGAFSYAGTIYKVLFDDVIRNLKKKGLKDQKNLFKRKANINTVKKAKKLICDLTSNRCIVFPPVLVDSEGNVCGDCLDNSNLSLCRIYFFFKFNDKLESIYSELLGPFLDALQGVLPFTEGIYCSCPLDYIPEDARKFYTDQGTIPAEDLILDLLVEGSSMFPNNIIRGLSREARLLCVSVFEGCFKDACELFSKNLKEGIRNGLDGLRKSVTEISSKEERERLEGILSRAEGILKVLIAKVTIFKKKYERAISSFKKGEGSFAREFSELKGELKGVSSKAADLDSVVDEVQKALTQAFGPEFITSELFVLKEELEEVDGRMFGQEPIVDRTEKPPIQSDGISNLFRNLRLVFAAILVVQCILWYLEEEDSATRRAWNTGVYSLAVAGTIVYQVWRLAARYRDDGVIGMLREEWTAVGCIVPMAAGLLHGGVVRSSVYSMTVAGIGAVMMAVQGGVLCGMSLMQVCVVVCGNLVLGALCVGGDGEWSLYLCVAAVAFASVLLLVLNVGGGGEKSVGEGIESMVFVMSMLVCVCVSHVCGRDYDMVYGGGGARKVPSGWMRST</sequence>
<dbReference type="OrthoDB" id="3164380at2759"/>
<dbReference type="AlphaFoldDB" id="Q8STN0"/>
<name>Q8STN0_ENCCU</name>
<keyword evidence="3" id="KW-1185">Reference proteome</keyword>
<feature type="transmembrane region" description="Helical" evidence="1">
    <location>
        <begin position="474"/>
        <end position="503"/>
    </location>
</feature>
<dbReference type="InterPro" id="IPR012468">
    <property type="entry name" value="DUF1686"/>
</dbReference>
<keyword evidence="1" id="KW-1133">Transmembrane helix</keyword>
<reference evidence="2 3" key="2">
    <citation type="journal article" date="2009" name="BMC Genomics">
        <title>Identification of transcriptional signals in Encephalitozoon cuniculi widespread among Microsporidia phylum: support for accurate structural genome annotation.</title>
        <authorList>
            <person name="Peyretaillade E."/>
            <person name="Goncalves O."/>
            <person name="Terrat S."/>
            <person name="Dugat-Bony E."/>
            <person name="Wincker P."/>
            <person name="Cornman R.S."/>
            <person name="Evans J.D."/>
            <person name="Delbac F."/>
            <person name="Peyret P."/>
        </authorList>
    </citation>
    <scope>NUCLEOTIDE SEQUENCE [LARGE SCALE GENOMIC DNA]</scope>
    <source>
        <strain evidence="2 3">GB-M1</strain>
    </source>
</reference>
<dbReference type="VEuPathDB" id="MicrosporidiaDB:ECU09_1550"/>
<evidence type="ECO:0000313" key="3">
    <source>
        <dbReference type="Proteomes" id="UP000000819"/>
    </source>
</evidence>
<keyword evidence="1" id="KW-0472">Membrane</keyword>
<accession>Q8STN0</accession>
<feature type="transmembrane region" description="Helical" evidence="1">
    <location>
        <begin position="515"/>
        <end position="536"/>
    </location>
</feature>
<keyword evidence="1" id="KW-0812">Transmembrane</keyword>
<evidence type="ECO:0000313" key="2">
    <source>
        <dbReference type="EMBL" id="CAD27127.1"/>
    </source>
</evidence>
<dbReference type="EMBL" id="AL590451">
    <property type="protein sequence ID" value="CAD27127.1"/>
    <property type="molecule type" value="Genomic_DNA"/>
</dbReference>
<gene>
    <name evidence="2" type="ordered locus">ECU09_1550</name>
</gene>
<dbReference type="InParanoid" id="Q8STN0"/>
<reference evidence="2 3" key="1">
    <citation type="journal article" date="2001" name="Nature">
        <title>Genome sequence and gene compaction of the eukaryote parasite Encephalitozoon cuniculi.</title>
        <authorList>
            <person name="Katinka M.D."/>
            <person name="Duprat S."/>
            <person name="Cornillot E."/>
            <person name="Metenier G."/>
            <person name="Thomarat F."/>
            <person name="Prensier G."/>
            <person name="Barbe V."/>
            <person name="Peyretaillade E."/>
            <person name="Brottier P."/>
            <person name="Wincker P."/>
            <person name="Delbac F."/>
            <person name="El Alaoui H."/>
            <person name="Peyret P."/>
            <person name="Saurin W."/>
            <person name="Gouy M."/>
            <person name="Weissenbach J."/>
            <person name="Vivares C.P."/>
        </authorList>
    </citation>
    <scope>NUCLEOTIDE SEQUENCE [LARGE SCALE GENOMIC DNA]</scope>
    <source>
        <strain evidence="2 3">GB-M1</strain>
    </source>
</reference>
<dbReference type="RefSeq" id="NP_001402408.1">
    <property type="nucleotide sequence ID" value="NM_001415469.1"/>
</dbReference>